<accession>A0A1V0UDG0</accession>
<keyword evidence="2" id="KW-0812">Transmembrane</keyword>
<dbReference type="KEGG" id="svu:B1H20_18745"/>
<feature type="transmembrane region" description="Helical" evidence="2">
    <location>
        <begin position="108"/>
        <end position="134"/>
    </location>
</feature>
<feature type="transmembrane region" description="Helical" evidence="2">
    <location>
        <begin position="29"/>
        <end position="52"/>
    </location>
</feature>
<feature type="region of interest" description="Disordered" evidence="1">
    <location>
        <begin position="1"/>
        <end position="20"/>
    </location>
</feature>
<name>A0A1V0UDG0_STRVN</name>
<keyword evidence="2" id="KW-1133">Transmembrane helix</keyword>
<protein>
    <submittedName>
        <fullName evidence="3">Uncharacterized protein</fullName>
    </submittedName>
</protein>
<gene>
    <name evidence="3" type="ORF">B1H20_18745</name>
</gene>
<dbReference type="OrthoDB" id="2717873at2"/>
<dbReference type="EMBL" id="CP020570">
    <property type="protein sequence ID" value="ARF63181.1"/>
    <property type="molecule type" value="Genomic_DNA"/>
</dbReference>
<sequence>MERMRSSKEQPTRTSSSPPPRWAVRSARLIPLIVLPTGLWRLAMVCGFPSGYTEAGFVPFETPGAKMWMLTLSIVCELLALLSLGLVRPWGETLPGWLPVVGGRHVRPLAAVVPAAVGALTLTAIWAAMPWWWAYPHPDMTPVGSLVVGVLYQPLVLWGPLLGAITLSYHRRTRPRRLRAAH</sequence>
<reference evidence="3 4" key="1">
    <citation type="submission" date="2017-03" db="EMBL/GenBank/DDBJ databases">
        <title>Complete Genome Sequence of a natural compounds producer, Streptomyces violaceus S21.</title>
        <authorList>
            <person name="Zhong C."/>
            <person name="Zhao Z."/>
            <person name="Fu J."/>
            <person name="Zong G."/>
            <person name="Qin R."/>
            <person name="Cao G."/>
        </authorList>
    </citation>
    <scope>NUCLEOTIDE SEQUENCE [LARGE SCALE GENOMIC DNA]</scope>
    <source>
        <strain evidence="3 4">S21</strain>
    </source>
</reference>
<evidence type="ECO:0000256" key="2">
    <source>
        <dbReference type="SAM" id="Phobius"/>
    </source>
</evidence>
<evidence type="ECO:0000256" key="1">
    <source>
        <dbReference type="SAM" id="MobiDB-lite"/>
    </source>
</evidence>
<organism evidence="3 4">
    <name type="scientific">Streptomyces violaceoruber</name>
    <dbReference type="NCBI Taxonomy" id="1935"/>
    <lineage>
        <taxon>Bacteria</taxon>
        <taxon>Bacillati</taxon>
        <taxon>Actinomycetota</taxon>
        <taxon>Actinomycetes</taxon>
        <taxon>Kitasatosporales</taxon>
        <taxon>Streptomycetaceae</taxon>
        <taxon>Streptomyces</taxon>
        <taxon>Streptomyces violaceoruber group</taxon>
    </lineage>
</organism>
<feature type="transmembrane region" description="Helical" evidence="2">
    <location>
        <begin position="67"/>
        <end position="87"/>
    </location>
</feature>
<feature type="transmembrane region" description="Helical" evidence="2">
    <location>
        <begin position="146"/>
        <end position="169"/>
    </location>
</feature>
<keyword evidence="2" id="KW-0472">Membrane</keyword>
<dbReference type="Proteomes" id="UP000192445">
    <property type="component" value="Chromosome"/>
</dbReference>
<dbReference type="AlphaFoldDB" id="A0A1V0UDG0"/>
<dbReference type="STRING" id="1935.B1H20_18745"/>
<evidence type="ECO:0000313" key="4">
    <source>
        <dbReference type="Proteomes" id="UP000192445"/>
    </source>
</evidence>
<feature type="compositionally biased region" description="Basic and acidic residues" evidence="1">
    <location>
        <begin position="1"/>
        <end position="11"/>
    </location>
</feature>
<proteinExistence type="predicted"/>
<evidence type="ECO:0000313" key="3">
    <source>
        <dbReference type="EMBL" id="ARF63181.1"/>
    </source>
</evidence>